<dbReference type="SUPFAM" id="SSF51182">
    <property type="entry name" value="RmlC-like cupins"/>
    <property type="match status" value="1"/>
</dbReference>
<gene>
    <name evidence="1" type="ordered locus">Tmath_1848</name>
</gene>
<dbReference type="Proteomes" id="UP000002064">
    <property type="component" value="Chromosome"/>
</dbReference>
<keyword evidence="2" id="KW-1185">Reference proteome</keyword>
<evidence type="ECO:0000313" key="2">
    <source>
        <dbReference type="Proteomes" id="UP000002064"/>
    </source>
</evidence>
<proteinExistence type="predicted"/>
<name>A0ABM5LRM7_THEM3</name>
<dbReference type="InterPro" id="IPR014710">
    <property type="entry name" value="RmlC-like_jellyroll"/>
</dbReference>
<reference evidence="1 2" key="1">
    <citation type="submission" date="2010-05" db="EMBL/GenBank/DDBJ databases">
        <title>Complete sequence of Thermoanaerobacter mathranii subsp. mathranii mathranii str. A3.</title>
        <authorList>
            <consortium name="US DOE Joint Genome Institute"/>
            <person name="Lucas S."/>
            <person name="Copeland A."/>
            <person name="Lapidus A."/>
            <person name="Cheng J.-F."/>
            <person name="Bruce D."/>
            <person name="Goodwin L."/>
            <person name="Pitluck S."/>
            <person name="Held B."/>
            <person name="Detter J.C."/>
            <person name="Han C."/>
            <person name="Tapia R."/>
            <person name="Land M."/>
            <person name="Hauser L."/>
            <person name="Kyrpides N."/>
            <person name="Mikhailova N."/>
            <person name="Zhou J."/>
            <person name="Hemme C."/>
            <person name="Woyke T."/>
        </authorList>
    </citation>
    <scope>NUCLEOTIDE SEQUENCE [LARGE SCALE GENOMIC DNA]</scope>
    <source>
        <strain evidence="1 2">A3</strain>
    </source>
</reference>
<organism evidence="1 2">
    <name type="scientific">Thermoanaerobacter mathranii subsp. mathranii (strain DSM 11426 / CCUG 53645 / CIP 108742 / A3)</name>
    <dbReference type="NCBI Taxonomy" id="583358"/>
    <lineage>
        <taxon>Bacteria</taxon>
        <taxon>Bacillati</taxon>
        <taxon>Bacillota</taxon>
        <taxon>Clostridia</taxon>
        <taxon>Thermoanaerobacterales</taxon>
        <taxon>Thermoanaerobacteraceae</taxon>
        <taxon>Thermoanaerobacter</taxon>
    </lineage>
</organism>
<dbReference type="Gene3D" id="2.60.120.10">
    <property type="entry name" value="Jelly Rolls"/>
    <property type="match status" value="1"/>
</dbReference>
<dbReference type="InterPro" id="IPR011051">
    <property type="entry name" value="RmlC_Cupin_sf"/>
</dbReference>
<protein>
    <submittedName>
        <fullName evidence="1">Uncharacterized protein</fullName>
    </submittedName>
</protein>
<evidence type="ECO:0000313" key="1">
    <source>
        <dbReference type="EMBL" id="ADH61545.1"/>
    </source>
</evidence>
<dbReference type="EMBL" id="CP002032">
    <property type="protein sequence ID" value="ADH61545.1"/>
    <property type="molecule type" value="Genomic_DNA"/>
</dbReference>
<sequence>MRKKIFFIAVLIFLSVIVFHLTPTGTIRFYVALHGSPIAAVKVKITPGGYYEPHWATTAYGWQFFVEGYCDRRLGEKLCFFYLNKNPLGLWTVTSVGTGP</sequence>
<accession>A0ABM5LRM7</accession>